<dbReference type="OrthoDB" id="9985637at2759"/>
<dbReference type="VEuPathDB" id="FungiDB:PV09_00344"/>
<dbReference type="HOGENOM" id="CLU_113002_0_0_1"/>
<feature type="compositionally biased region" description="Polar residues" evidence="2">
    <location>
        <begin position="40"/>
        <end position="58"/>
    </location>
</feature>
<gene>
    <name evidence="4" type="ORF">PV09_00344</name>
</gene>
<dbReference type="PANTHER" id="PTHR10779">
    <property type="entry name" value="DYNEIN LIGHT CHAIN ROADBLOCK"/>
    <property type="match status" value="1"/>
</dbReference>
<sequence>MAETAPEETLAQLTRLSQKPGVQSTLLLTRQTGAIVRTSGLISKSSSANPNSTLPASSDDTEGYANGRSEGGMHSAEDVARLVFKFVDAAGTLVEGLDKDEDVRLLRVRTRKNELVIVPSPKYLLVAIHDTPPA</sequence>
<feature type="domain" description="Roadblock/LAMTOR2" evidence="3">
    <location>
        <begin position="9"/>
        <end position="129"/>
    </location>
</feature>
<dbReference type="Gene3D" id="3.30.450.30">
    <property type="entry name" value="Dynein light chain 2a, cytoplasmic"/>
    <property type="match status" value="1"/>
</dbReference>
<organism evidence="4 5">
    <name type="scientific">Verruconis gallopava</name>
    <dbReference type="NCBI Taxonomy" id="253628"/>
    <lineage>
        <taxon>Eukaryota</taxon>
        <taxon>Fungi</taxon>
        <taxon>Dikarya</taxon>
        <taxon>Ascomycota</taxon>
        <taxon>Pezizomycotina</taxon>
        <taxon>Dothideomycetes</taxon>
        <taxon>Pleosporomycetidae</taxon>
        <taxon>Venturiales</taxon>
        <taxon>Sympoventuriaceae</taxon>
        <taxon>Verruconis</taxon>
    </lineage>
</organism>
<evidence type="ECO:0000256" key="1">
    <source>
        <dbReference type="ARBA" id="ARBA00007191"/>
    </source>
</evidence>
<dbReference type="Proteomes" id="UP000053259">
    <property type="component" value="Unassembled WGS sequence"/>
</dbReference>
<dbReference type="InParanoid" id="A0A0D2BDG3"/>
<dbReference type="SUPFAM" id="SSF103196">
    <property type="entry name" value="Roadblock/LC7 domain"/>
    <property type="match status" value="1"/>
</dbReference>
<dbReference type="RefSeq" id="XP_016219333.1">
    <property type="nucleotide sequence ID" value="XM_016353076.1"/>
</dbReference>
<accession>A0A0D2BDG3</accession>
<evidence type="ECO:0000313" key="5">
    <source>
        <dbReference type="Proteomes" id="UP000053259"/>
    </source>
</evidence>
<evidence type="ECO:0000256" key="2">
    <source>
        <dbReference type="SAM" id="MobiDB-lite"/>
    </source>
</evidence>
<dbReference type="SMART" id="SM00960">
    <property type="entry name" value="Robl_LC7"/>
    <property type="match status" value="1"/>
</dbReference>
<dbReference type="GeneID" id="27308317"/>
<reference evidence="4 5" key="1">
    <citation type="submission" date="2015-01" db="EMBL/GenBank/DDBJ databases">
        <title>The Genome Sequence of Ochroconis gallopava CBS43764.</title>
        <authorList>
            <consortium name="The Broad Institute Genomics Platform"/>
            <person name="Cuomo C."/>
            <person name="de Hoog S."/>
            <person name="Gorbushina A."/>
            <person name="Stielow B."/>
            <person name="Teixiera M."/>
            <person name="Abouelleil A."/>
            <person name="Chapman S.B."/>
            <person name="Priest M."/>
            <person name="Young S.K."/>
            <person name="Wortman J."/>
            <person name="Nusbaum C."/>
            <person name="Birren B."/>
        </authorList>
    </citation>
    <scope>NUCLEOTIDE SEQUENCE [LARGE SCALE GENOMIC DNA]</scope>
    <source>
        <strain evidence="4 5">CBS 43764</strain>
    </source>
</reference>
<dbReference type="InterPro" id="IPR004942">
    <property type="entry name" value="Roadblock/LAMTOR2_dom"/>
</dbReference>
<keyword evidence="5" id="KW-1185">Reference proteome</keyword>
<protein>
    <recommendedName>
        <fullName evidence="3">Roadblock/LAMTOR2 domain-containing protein</fullName>
    </recommendedName>
</protein>
<evidence type="ECO:0000313" key="4">
    <source>
        <dbReference type="EMBL" id="KIW09464.1"/>
    </source>
</evidence>
<evidence type="ECO:0000259" key="3">
    <source>
        <dbReference type="SMART" id="SM00960"/>
    </source>
</evidence>
<comment type="similarity">
    <text evidence="1">Belongs to the GAMAD family.</text>
</comment>
<dbReference type="AlphaFoldDB" id="A0A0D2BDG3"/>
<dbReference type="STRING" id="253628.A0A0D2BDG3"/>
<name>A0A0D2BDG3_9PEZI</name>
<feature type="region of interest" description="Disordered" evidence="2">
    <location>
        <begin position="40"/>
        <end position="72"/>
    </location>
</feature>
<proteinExistence type="inferred from homology"/>
<dbReference type="EMBL" id="KN847529">
    <property type="protein sequence ID" value="KIW09464.1"/>
    <property type="molecule type" value="Genomic_DNA"/>
</dbReference>